<comment type="caution">
    <text evidence="7">The sequence shown here is derived from an EMBL/GenBank/DDBJ whole genome shotgun (WGS) entry which is preliminary data.</text>
</comment>
<dbReference type="InterPro" id="IPR008266">
    <property type="entry name" value="Tyr_kinase_AS"/>
</dbReference>
<accession>A0ABP8BMP6</accession>
<evidence type="ECO:0000256" key="5">
    <source>
        <dbReference type="SAM" id="MobiDB-lite"/>
    </source>
</evidence>
<dbReference type="SUPFAM" id="SSF56112">
    <property type="entry name" value="Protein kinase-like (PK-like)"/>
    <property type="match status" value="1"/>
</dbReference>
<sequence>MWSDTLRQGDVLNGRYEILGKLDKGGEAEILIAWDLISQVKVAVKCQFPQRFDSSATFEYRSRGIRREYRRLQALADIPGITKVLDQGHVGGGNGGQFLVMEYVEGPTVKSWIKDHQPVPSVAAASVLAQLCETLSHVHAKGYIHRDLTPGNVMVQPDGRVRLLDVGIAVRSGKLNCFPGGSPGYASPEQYDRESKLTPQVDVFALGAMWFEMTICELPYGGREGPPVPAEHPFPAGFPGGFGEGMRALGLAMVSHDPRDRPEGVGEVLRRLQPMLPVSGAPASPKATKPDPTSYYRAGESAK</sequence>
<dbReference type="PANTHER" id="PTHR43289:SF34">
    <property type="entry name" value="SERINE_THREONINE-PROTEIN KINASE YBDM-RELATED"/>
    <property type="match status" value="1"/>
</dbReference>
<keyword evidence="3" id="KW-0418">Kinase</keyword>
<name>A0ABP8BMP6_9ACTN</name>
<dbReference type="Proteomes" id="UP001501251">
    <property type="component" value="Unassembled WGS sequence"/>
</dbReference>
<dbReference type="CDD" id="cd14014">
    <property type="entry name" value="STKc_PknB_like"/>
    <property type="match status" value="1"/>
</dbReference>
<dbReference type="Gene3D" id="1.10.510.10">
    <property type="entry name" value="Transferase(Phosphotransferase) domain 1"/>
    <property type="match status" value="1"/>
</dbReference>
<dbReference type="InterPro" id="IPR011009">
    <property type="entry name" value="Kinase-like_dom_sf"/>
</dbReference>
<evidence type="ECO:0000256" key="2">
    <source>
        <dbReference type="ARBA" id="ARBA00022741"/>
    </source>
</evidence>
<protein>
    <recommendedName>
        <fullName evidence="6">Protein kinase domain-containing protein</fullName>
    </recommendedName>
</protein>
<evidence type="ECO:0000313" key="7">
    <source>
        <dbReference type="EMBL" id="GAA4210527.1"/>
    </source>
</evidence>
<gene>
    <name evidence="7" type="ORF">GCM10022252_78480</name>
</gene>
<dbReference type="PROSITE" id="PS50011">
    <property type="entry name" value="PROTEIN_KINASE_DOM"/>
    <property type="match status" value="1"/>
</dbReference>
<evidence type="ECO:0000259" key="6">
    <source>
        <dbReference type="PROSITE" id="PS50011"/>
    </source>
</evidence>
<evidence type="ECO:0000256" key="3">
    <source>
        <dbReference type="ARBA" id="ARBA00022777"/>
    </source>
</evidence>
<dbReference type="EMBL" id="BAABAQ010000023">
    <property type="protein sequence ID" value="GAA4210527.1"/>
    <property type="molecule type" value="Genomic_DNA"/>
</dbReference>
<keyword evidence="2" id="KW-0547">Nucleotide-binding</keyword>
<evidence type="ECO:0000256" key="4">
    <source>
        <dbReference type="ARBA" id="ARBA00022840"/>
    </source>
</evidence>
<feature type="domain" description="Protein kinase" evidence="6">
    <location>
        <begin position="16"/>
        <end position="276"/>
    </location>
</feature>
<keyword evidence="4" id="KW-0067">ATP-binding</keyword>
<organism evidence="7 8">
    <name type="scientific">Streptosporangium oxazolinicum</name>
    <dbReference type="NCBI Taxonomy" id="909287"/>
    <lineage>
        <taxon>Bacteria</taxon>
        <taxon>Bacillati</taxon>
        <taxon>Actinomycetota</taxon>
        <taxon>Actinomycetes</taxon>
        <taxon>Streptosporangiales</taxon>
        <taxon>Streptosporangiaceae</taxon>
        <taxon>Streptosporangium</taxon>
    </lineage>
</organism>
<dbReference type="InterPro" id="IPR000719">
    <property type="entry name" value="Prot_kinase_dom"/>
</dbReference>
<dbReference type="PANTHER" id="PTHR43289">
    <property type="entry name" value="MITOGEN-ACTIVATED PROTEIN KINASE KINASE KINASE 20-RELATED"/>
    <property type="match status" value="1"/>
</dbReference>
<keyword evidence="8" id="KW-1185">Reference proteome</keyword>
<keyword evidence="1" id="KW-0808">Transferase</keyword>
<dbReference type="Gene3D" id="3.30.200.20">
    <property type="entry name" value="Phosphorylase Kinase, domain 1"/>
    <property type="match status" value="1"/>
</dbReference>
<proteinExistence type="predicted"/>
<dbReference type="Pfam" id="PF00069">
    <property type="entry name" value="Pkinase"/>
    <property type="match status" value="1"/>
</dbReference>
<evidence type="ECO:0000256" key="1">
    <source>
        <dbReference type="ARBA" id="ARBA00022679"/>
    </source>
</evidence>
<reference evidence="8" key="1">
    <citation type="journal article" date="2019" name="Int. J. Syst. Evol. Microbiol.">
        <title>The Global Catalogue of Microorganisms (GCM) 10K type strain sequencing project: providing services to taxonomists for standard genome sequencing and annotation.</title>
        <authorList>
            <consortium name="The Broad Institute Genomics Platform"/>
            <consortium name="The Broad Institute Genome Sequencing Center for Infectious Disease"/>
            <person name="Wu L."/>
            <person name="Ma J."/>
        </authorList>
    </citation>
    <scope>NUCLEOTIDE SEQUENCE [LARGE SCALE GENOMIC DNA]</scope>
    <source>
        <strain evidence="8">JCM 17388</strain>
    </source>
</reference>
<feature type="region of interest" description="Disordered" evidence="5">
    <location>
        <begin position="275"/>
        <end position="303"/>
    </location>
</feature>
<evidence type="ECO:0000313" key="8">
    <source>
        <dbReference type="Proteomes" id="UP001501251"/>
    </source>
</evidence>
<dbReference type="PROSITE" id="PS00109">
    <property type="entry name" value="PROTEIN_KINASE_TYR"/>
    <property type="match status" value="1"/>
</dbReference>